<dbReference type="InterPro" id="IPR040084">
    <property type="entry name" value="GTPase_Obg"/>
</dbReference>
<feature type="coiled-coil region" evidence="7">
    <location>
        <begin position="54"/>
        <end position="81"/>
    </location>
</feature>
<comment type="cofactor">
    <cofactor evidence="1">
        <name>[4Fe-4S] cluster</name>
        <dbReference type="ChEBI" id="CHEBI:49883"/>
    </cofactor>
</comment>
<dbReference type="GO" id="GO:0046872">
    <property type="term" value="F:metal ion binding"/>
    <property type="evidence" value="ECO:0007669"/>
    <property type="project" value="UniProtKB-KW"/>
</dbReference>
<dbReference type="InterPro" id="IPR007197">
    <property type="entry name" value="rSAM"/>
</dbReference>
<dbReference type="SFLD" id="SFLDG01083">
    <property type="entry name" value="Uncharacterised_Radical_SAM_Su"/>
    <property type="match status" value="1"/>
</dbReference>
<organism evidence="9 10">
    <name type="scientific">Candidatus Onthomorpha intestinigallinarum</name>
    <dbReference type="NCBI Taxonomy" id="2840880"/>
    <lineage>
        <taxon>Bacteria</taxon>
        <taxon>Pseudomonadati</taxon>
        <taxon>Bacteroidota</taxon>
        <taxon>Bacteroidia</taxon>
        <taxon>Bacteroidales</taxon>
        <taxon>Candidatus Onthomorpha</taxon>
    </lineage>
</organism>
<evidence type="ECO:0000256" key="4">
    <source>
        <dbReference type="ARBA" id="ARBA00022723"/>
    </source>
</evidence>
<keyword evidence="2" id="KW-0004">4Fe-4S</keyword>
<keyword evidence="6" id="KW-0411">Iron-sulfur</keyword>
<accession>A0A9D1UGP3</accession>
<dbReference type="SUPFAM" id="SSF102114">
    <property type="entry name" value="Radical SAM enzymes"/>
    <property type="match status" value="1"/>
</dbReference>
<dbReference type="SFLD" id="SFLDS00029">
    <property type="entry name" value="Radical_SAM"/>
    <property type="match status" value="1"/>
</dbReference>
<evidence type="ECO:0000313" key="9">
    <source>
        <dbReference type="EMBL" id="HIW87162.1"/>
    </source>
</evidence>
<protein>
    <submittedName>
        <fullName evidence="9">Radical SAM protein</fullName>
    </submittedName>
</protein>
<dbReference type="InterPro" id="IPR058240">
    <property type="entry name" value="rSAM_sf"/>
</dbReference>
<dbReference type="CDD" id="cd01335">
    <property type="entry name" value="Radical_SAM"/>
    <property type="match status" value="1"/>
</dbReference>
<feature type="domain" description="Radical SAM core" evidence="8">
    <location>
        <begin position="31"/>
        <end position="170"/>
    </location>
</feature>
<name>A0A9D1UGP3_9BACT</name>
<dbReference type="PANTHER" id="PTHR43787">
    <property type="entry name" value="FEMO COFACTOR BIOSYNTHESIS PROTEIN NIFB-RELATED"/>
    <property type="match status" value="1"/>
</dbReference>
<keyword evidence="4" id="KW-0479">Metal-binding</keyword>
<dbReference type="Proteomes" id="UP000824267">
    <property type="component" value="Unassembled WGS sequence"/>
</dbReference>
<sequence>MLFEEIVFGPIHSRRLGVSLGVNVLPTEKKYCSFNCVYCECGWNVIDTNIQVPLNRREDIRKALEKKLSENQNDLNKTINSITFSGNGEPTIHPEILGIVNDVMELRDRYCPQAKISILSNSTNLVREDVFEALRKIDNPILKLDAGTEKMYETINEPVNSNFEQIKQKLISFGNKAIIQTLLLRGEHNGKIIDNTCEEEFSAWLDTVRKIRPRMVMLYSIDRITPEKKLEKLLIPELESYAQRVRALGIETKTY</sequence>
<dbReference type="PANTHER" id="PTHR43787:SF11">
    <property type="entry name" value="UPF0026 PROTEIN SLR1464"/>
    <property type="match status" value="1"/>
</dbReference>
<evidence type="ECO:0000259" key="8">
    <source>
        <dbReference type="Pfam" id="PF04055"/>
    </source>
</evidence>
<dbReference type="EMBL" id="DXGG01000090">
    <property type="protein sequence ID" value="HIW87162.1"/>
    <property type="molecule type" value="Genomic_DNA"/>
</dbReference>
<evidence type="ECO:0000256" key="5">
    <source>
        <dbReference type="ARBA" id="ARBA00023004"/>
    </source>
</evidence>
<dbReference type="AlphaFoldDB" id="A0A9D1UGP3"/>
<evidence type="ECO:0000256" key="6">
    <source>
        <dbReference type="ARBA" id="ARBA00023014"/>
    </source>
</evidence>
<evidence type="ECO:0000256" key="7">
    <source>
        <dbReference type="SAM" id="Coils"/>
    </source>
</evidence>
<comment type="caution">
    <text evidence="9">The sequence shown here is derived from an EMBL/GenBank/DDBJ whole genome shotgun (WGS) entry which is preliminary data.</text>
</comment>
<dbReference type="InterPro" id="IPR013785">
    <property type="entry name" value="Aldolase_TIM"/>
</dbReference>
<keyword evidence="3" id="KW-0949">S-adenosyl-L-methionine</keyword>
<evidence type="ECO:0000256" key="1">
    <source>
        <dbReference type="ARBA" id="ARBA00001966"/>
    </source>
</evidence>
<gene>
    <name evidence="9" type="ORF">IAC47_02685</name>
</gene>
<evidence type="ECO:0000256" key="3">
    <source>
        <dbReference type="ARBA" id="ARBA00022691"/>
    </source>
</evidence>
<evidence type="ECO:0000256" key="2">
    <source>
        <dbReference type="ARBA" id="ARBA00022485"/>
    </source>
</evidence>
<reference evidence="9" key="2">
    <citation type="submission" date="2021-04" db="EMBL/GenBank/DDBJ databases">
        <authorList>
            <person name="Gilroy R."/>
        </authorList>
    </citation>
    <scope>NUCLEOTIDE SEQUENCE</scope>
    <source>
        <strain evidence="9">Gambia16-930</strain>
    </source>
</reference>
<dbReference type="Pfam" id="PF04055">
    <property type="entry name" value="Radical_SAM"/>
    <property type="match status" value="1"/>
</dbReference>
<evidence type="ECO:0000313" key="10">
    <source>
        <dbReference type="Proteomes" id="UP000824267"/>
    </source>
</evidence>
<keyword evidence="5" id="KW-0408">Iron</keyword>
<proteinExistence type="predicted"/>
<dbReference type="GO" id="GO:0051539">
    <property type="term" value="F:4 iron, 4 sulfur cluster binding"/>
    <property type="evidence" value="ECO:0007669"/>
    <property type="project" value="UniProtKB-KW"/>
</dbReference>
<dbReference type="GO" id="GO:0003824">
    <property type="term" value="F:catalytic activity"/>
    <property type="evidence" value="ECO:0007669"/>
    <property type="project" value="InterPro"/>
</dbReference>
<dbReference type="Gene3D" id="3.20.20.70">
    <property type="entry name" value="Aldolase class I"/>
    <property type="match status" value="1"/>
</dbReference>
<keyword evidence="7" id="KW-0175">Coiled coil</keyword>
<reference evidence="9" key="1">
    <citation type="journal article" date="2021" name="PeerJ">
        <title>Extensive microbial diversity within the chicken gut microbiome revealed by metagenomics and culture.</title>
        <authorList>
            <person name="Gilroy R."/>
            <person name="Ravi A."/>
            <person name="Getino M."/>
            <person name="Pursley I."/>
            <person name="Horton D.L."/>
            <person name="Alikhan N.F."/>
            <person name="Baker D."/>
            <person name="Gharbi K."/>
            <person name="Hall N."/>
            <person name="Watson M."/>
            <person name="Adriaenssens E.M."/>
            <person name="Foster-Nyarko E."/>
            <person name="Jarju S."/>
            <person name="Secka A."/>
            <person name="Antonio M."/>
            <person name="Oren A."/>
            <person name="Chaudhuri R.R."/>
            <person name="La Ragione R."/>
            <person name="Hildebrand F."/>
            <person name="Pallen M.J."/>
        </authorList>
    </citation>
    <scope>NUCLEOTIDE SEQUENCE</scope>
    <source>
        <strain evidence="9">Gambia16-930</strain>
    </source>
</reference>